<gene>
    <name evidence="1" type="ORF">O181_098562</name>
</gene>
<sequence length="107" mass="11042">MGDPFFNLFTVSSSISGELNPLKADSPASPAFSAGTAPTSLSISTPVSPLSPFATALTIFPQSTNSNGSVPTEEGLNNNFGFVFSNLDSAVAELGHLRELTFVHGPP</sequence>
<name>A0A9Q3PFN0_9BASI</name>
<protein>
    <submittedName>
        <fullName evidence="1">Uncharacterized protein</fullName>
    </submittedName>
</protein>
<accession>A0A9Q3PFN0</accession>
<organism evidence="1 2">
    <name type="scientific">Austropuccinia psidii MF-1</name>
    <dbReference type="NCBI Taxonomy" id="1389203"/>
    <lineage>
        <taxon>Eukaryota</taxon>
        <taxon>Fungi</taxon>
        <taxon>Dikarya</taxon>
        <taxon>Basidiomycota</taxon>
        <taxon>Pucciniomycotina</taxon>
        <taxon>Pucciniomycetes</taxon>
        <taxon>Pucciniales</taxon>
        <taxon>Sphaerophragmiaceae</taxon>
        <taxon>Austropuccinia</taxon>
    </lineage>
</organism>
<evidence type="ECO:0000313" key="1">
    <source>
        <dbReference type="EMBL" id="MBW0558847.1"/>
    </source>
</evidence>
<dbReference type="Proteomes" id="UP000765509">
    <property type="component" value="Unassembled WGS sequence"/>
</dbReference>
<dbReference type="AlphaFoldDB" id="A0A9Q3PFN0"/>
<comment type="caution">
    <text evidence="1">The sequence shown here is derived from an EMBL/GenBank/DDBJ whole genome shotgun (WGS) entry which is preliminary data.</text>
</comment>
<dbReference type="EMBL" id="AVOT02067246">
    <property type="protein sequence ID" value="MBW0558847.1"/>
    <property type="molecule type" value="Genomic_DNA"/>
</dbReference>
<keyword evidence="2" id="KW-1185">Reference proteome</keyword>
<reference evidence="1" key="1">
    <citation type="submission" date="2021-03" db="EMBL/GenBank/DDBJ databases">
        <title>Draft genome sequence of rust myrtle Austropuccinia psidii MF-1, a brazilian biotype.</title>
        <authorList>
            <person name="Quecine M.C."/>
            <person name="Pachon D.M.R."/>
            <person name="Bonatelli M.L."/>
            <person name="Correr F.H."/>
            <person name="Franceschini L.M."/>
            <person name="Leite T.F."/>
            <person name="Margarido G.R.A."/>
            <person name="Almeida C.A."/>
            <person name="Ferrarezi J.A."/>
            <person name="Labate C.A."/>
        </authorList>
    </citation>
    <scope>NUCLEOTIDE SEQUENCE</scope>
    <source>
        <strain evidence="1">MF-1</strain>
    </source>
</reference>
<evidence type="ECO:0000313" key="2">
    <source>
        <dbReference type="Proteomes" id="UP000765509"/>
    </source>
</evidence>
<proteinExistence type="predicted"/>